<dbReference type="EMBL" id="CADEAL010000513">
    <property type="protein sequence ID" value="CAB1421257.1"/>
    <property type="molecule type" value="Genomic_DNA"/>
</dbReference>
<dbReference type="AlphaFoldDB" id="A0A9N7TZ28"/>
<organism evidence="1 2">
    <name type="scientific">Pleuronectes platessa</name>
    <name type="common">European plaice</name>
    <dbReference type="NCBI Taxonomy" id="8262"/>
    <lineage>
        <taxon>Eukaryota</taxon>
        <taxon>Metazoa</taxon>
        <taxon>Chordata</taxon>
        <taxon>Craniata</taxon>
        <taxon>Vertebrata</taxon>
        <taxon>Euteleostomi</taxon>
        <taxon>Actinopterygii</taxon>
        <taxon>Neopterygii</taxon>
        <taxon>Teleostei</taxon>
        <taxon>Neoteleostei</taxon>
        <taxon>Acanthomorphata</taxon>
        <taxon>Carangaria</taxon>
        <taxon>Pleuronectiformes</taxon>
        <taxon>Pleuronectoidei</taxon>
        <taxon>Pleuronectidae</taxon>
        <taxon>Pleuronectes</taxon>
    </lineage>
</organism>
<evidence type="ECO:0000313" key="1">
    <source>
        <dbReference type="EMBL" id="CAB1421257.1"/>
    </source>
</evidence>
<sequence>MAGVQLPQMLLYLTGDTGKTRFSSLKKLRKLKWLKYLKYPEKRNVDLKSLQVFLSFTTLVFLMGSYSSALIPDTEEFASIASAAEKLNEQIAGADERLQSELQTLGSKINFSELPL</sequence>
<keyword evidence="2" id="KW-1185">Reference proteome</keyword>
<comment type="caution">
    <text evidence="1">The sequence shown here is derived from an EMBL/GenBank/DDBJ whole genome shotgun (WGS) entry which is preliminary data.</text>
</comment>
<protein>
    <submittedName>
        <fullName evidence="1">Uncharacterized protein</fullName>
    </submittedName>
</protein>
<accession>A0A9N7TZ28</accession>
<reference evidence="1" key="1">
    <citation type="submission" date="2020-03" db="EMBL/GenBank/DDBJ databases">
        <authorList>
            <person name="Weist P."/>
        </authorList>
    </citation>
    <scope>NUCLEOTIDE SEQUENCE</scope>
</reference>
<dbReference type="Proteomes" id="UP001153269">
    <property type="component" value="Unassembled WGS sequence"/>
</dbReference>
<evidence type="ECO:0000313" key="2">
    <source>
        <dbReference type="Proteomes" id="UP001153269"/>
    </source>
</evidence>
<name>A0A9N7TZ28_PLEPL</name>
<gene>
    <name evidence="1" type="ORF">PLEPLA_LOCUS9139</name>
</gene>
<proteinExistence type="predicted"/>